<gene>
    <name evidence="2" type="ORF">DRE_04312</name>
</gene>
<feature type="compositionally biased region" description="Polar residues" evidence="1">
    <location>
        <begin position="1"/>
        <end position="14"/>
    </location>
</feature>
<evidence type="ECO:0000313" key="2">
    <source>
        <dbReference type="EMBL" id="EWC46369.1"/>
    </source>
</evidence>
<evidence type="ECO:0000256" key="1">
    <source>
        <dbReference type="SAM" id="MobiDB-lite"/>
    </source>
</evidence>
<accession>W7HSV9</accession>
<dbReference type="HOGENOM" id="CLU_1610726_0_0_1"/>
<dbReference type="AlphaFoldDB" id="W7HSV9"/>
<sequence>MSALDLQQMSSRSTVGDEYRLRSGPKPNFEVQDRSDMFGPGDLSVPNKITFTCKSKGVKTRFYGGSGGSFVWERQGKKDIFDLWVTEGLPAESSSFMKRSQTRKVGTMKRSTNFDTDSKRVVIDANTRYIGEVAMLASALTVLKKDALEEKQKNAMSMYINQQGF</sequence>
<reference evidence="2 3" key="1">
    <citation type="submission" date="2013-05" db="EMBL/GenBank/DDBJ databases">
        <title>Drechslerella stenobrocha genome reveals carnivorous origination and mechanical trapping mechanism of predatory fungi.</title>
        <authorList>
            <person name="Liu X."/>
            <person name="Zhang W."/>
            <person name="Liu K."/>
        </authorList>
    </citation>
    <scope>NUCLEOTIDE SEQUENCE [LARGE SCALE GENOMIC DNA]</scope>
    <source>
        <strain evidence="2 3">248</strain>
    </source>
</reference>
<proteinExistence type="predicted"/>
<dbReference type="EMBL" id="KI966418">
    <property type="protein sequence ID" value="EWC46369.1"/>
    <property type="molecule type" value="Genomic_DNA"/>
</dbReference>
<dbReference type="OrthoDB" id="5320561at2759"/>
<dbReference type="Proteomes" id="UP000024837">
    <property type="component" value="Unassembled WGS sequence"/>
</dbReference>
<feature type="region of interest" description="Disordered" evidence="1">
    <location>
        <begin position="1"/>
        <end position="37"/>
    </location>
</feature>
<protein>
    <submittedName>
        <fullName evidence="2">Uncharacterized protein</fullName>
    </submittedName>
</protein>
<evidence type="ECO:0000313" key="3">
    <source>
        <dbReference type="Proteomes" id="UP000024837"/>
    </source>
</evidence>
<organism evidence="2 3">
    <name type="scientific">Drechslerella stenobrocha 248</name>
    <dbReference type="NCBI Taxonomy" id="1043628"/>
    <lineage>
        <taxon>Eukaryota</taxon>
        <taxon>Fungi</taxon>
        <taxon>Dikarya</taxon>
        <taxon>Ascomycota</taxon>
        <taxon>Pezizomycotina</taxon>
        <taxon>Orbiliomycetes</taxon>
        <taxon>Orbiliales</taxon>
        <taxon>Orbiliaceae</taxon>
        <taxon>Drechslerella</taxon>
    </lineage>
</organism>
<keyword evidence="3" id="KW-1185">Reference proteome</keyword>
<name>W7HSV9_9PEZI</name>